<gene>
    <name evidence="2" type="ORF">CAEBREN_14912</name>
</gene>
<dbReference type="AlphaFoldDB" id="G0N7E2"/>
<dbReference type="InParanoid" id="G0N7E2"/>
<dbReference type="Proteomes" id="UP000008068">
    <property type="component" value="Unassembled WGS sequence"/>
</dbReference>
<dbReference type="EMBL" id="GL379847">
    <property type="protein sequence ID" value="EGT54709.1"/>
    <property type="molecule type" value="Genomic_DNA"/>
</dbReference>
<dbReference type="HOGENOM" id="CLU_1807913_0_0_1"/>
<evidence type="ECO:0000313" key="3">
    <source>
        <dbReference type="Proteomes" id="UP000008068"/>
    </source>
</evidence>
<proteinExistence type="predicted"/>
<evidence type="ECO:0000256" key="1">
    <source>
        <dbReference type="SAM" id="SignalP"/>
    </source>
</evidence>
<keyword evidence="3" id="KW-1185">Reference proteome</keyword>
<dbReference type="OrthoDB" id="5904468at2759"/>
<accession>G0N7E2</accession>
<name>G0N7E2_CAEBE</name>
<reference evidence="3" key="1">
    <citation type="submission" date="2011-07" db="EMBL/GenBank/DDBJ databases">
        <authorList>
            <consortium name="Caenorhabditis brenneri Sequencing and Analysis Consortium"/>
            <person name="Wilson R.K."/>
        </authorList>
    </citation>
    <scope>NUCLEOTIDE SEQUENCE [LARGE SCALE GENOMIC DNA]</scope>
    <source>
        <strain evidence="3">PB2801</strain>
    </source>
</reference>
<protein>
    <submittedName>
        <fullName evidence="2">Uncharacterized protein</fullName>
    </submittedName>
</protein>
<evidence type="ECO:0000313" key="2">
    <source>
        <dbReference type="EMBL" id="EGT54709.1"/>
    </source>
</evidence>
<dbReference type="eggNOG" id="ENOG502TK68">
    <property type="taxonomic scope" value="Eukaryota"/>
</dbReference>
<feature type="chain" id="PRO_5003404772" evidence="1">
    <location>
        <begin position="20"/>
        <end position="143"/>
    </location>
</feature>
<feature type="signal peptide" evidence="1">
    <location>
        <begin position="1"/>
        <end position="19"/>
    </location>
</feature>
<organism evidence="3">
    <name type="scientific">Caenorhabditis brenneri</name>
    <name type="common">Nematode worm</name>
    <dbReference type="NCBI Taxonomy" id="135651"/>
    <lineage>
        <taxon>Eukaryota</taxon>
        <taxon>Metazoa</taxon>
        <taxon>Ecdysozoa</taxon>
        <taxon>Nematoda</taxon>
        <taxon>Chromadorea</taxon>
        <taxon>Rhabditida</taxon>
        <taxon>Rhabditina</taxon>
        <taxon>Rhabditomorpha</taxon>
        <taxon>Rhabditoidea</taxon>
        <taxon>Rhabditidae</taxon>
        <taxon>Peloderinae</taxon>
        <taxon>Caenorhabditis</taxon>
    </lineage>
</organism>
<sequence>MKLCLAIFLTSFLFIETHGSRVKRGLSADEQKKFLDELNKDRKRVAQEEGIKYVPMEYDVSLEKEIVSGKSCWEYTGLEGTLPLGINDVAEEIRKTLIDGGLDGDIYQYYFHPSYKKIGCSKEAKCTQLVNKEPKEFAGKTIE</sequence>
<keyword evidence="1" id="KW-0732">Signal</keyword>